<keyword evidence="3" id="KW-0997">Cell inner membrane</keyword>
<comment type="caution">
    <text evidence="9">The sequence shown here is derived from an EMBL/GenBank/DDBJ whole genome shotgun (WGS) entry which is preliminary data.</text>
</comment>
<evidence type="ECO:0000256" key="6">
    <source>
        <dbReference type="ARBA" id="ARBA00023136"/>
    </source>
</evidence>
<evidence type="ECO:0000256" key="5">
    <source>
        <dbReference type="ARBA" id="ARBA00022989"/>
    </source>
</evidence>
<feature type="domain" description="TRAP C4-dicarboxylate transport system permease DctM subunit" evidence="8">
    <location>
        <begin position="2"/>
        <end position="150"/>
    </location>
</feature>
<proteinExistence type="predicted"/>
<evidence type="ECO:0000256" key="2">
    <source>
        <dbReference type="ARBA" id="ARBA00022475"/>
    </source>
</evidence>
<keyword evidence="6 7" id="KW-0472">Membrane</keyword>
<evidence type="ECO:0000256" key="1">
    <source>
        <dbReference type="ARBA" id="ARBA00004429"/>
    </source>
</evidence>
<name>X1VE09_9ZZZZ</name>
<evidence type="ECO:0000256" key="4">
    <source>
        <dbReference type="ARBA" id="ARBA00022692"/>
    </source>
</evidence>
<dbReference type="PANTHER" id="PTHR33362:SF7">
    <property type="entry name" value="SLL1103 PROTEIN"/>
    <property type="match status" value="1"/>
</dbReference>
<keyword evidence="4 7" id="KW-0812">Transmembrane</keyword>
<evidence type="ECO:0000256" key="3">
    <source>
        <dbReference type="ARBA" id="ARBA00022519"/>
    </source>
</evidence>
<evidence type="ECO:0000259" key="8">
    <source>
        <dbReference type="Pfam" id="PF06808"/>
    </source>
</evidence>
<sequence length="161" mass="17806">FQTGRLTAMVMWICAGALTFGVVYTGLGASELIKEILAGLPLGPFGILILMQLSFFVLGAFLDDWAILFICIPIYLPVIISLGFDRVWFGILFIINMQMAYLTPPFGYNLFYMKGIVPPSISMADIYRSVIPFVIIQGTGLAIVMIFPQIVLWLPNLIFGG</sequence>
<dbReference type="Pfam" id="PF06808">
    <property type="entry name" value="DctM"/>
    <property type="match status" value="1"/>
</dbReference>
<keyword evidence="5 7" id="KW-1133">Transmembrane helix</keyword>
<evidence type="ECO:0000256" key="7">
    <source>
        <dbReference type="SAM" id="Phobius"/>
    </source>
</evidence>
<feature type="transmembrane region" description="Helical" evidence="7">
    <location>
        <begin position="6"/>
        <end position="24"/>
    </location>
</feature>
<feature type="transmembrane region" description="Helical" evidence="7">
    <location>
        <begin position="36"/>
        <end position="59"/>
    </location>
</feature>
<keyword evidence="2" id="KW-1003">Cell membrane</keyword>
<accession>X1VE09</accession>
<protein>
    <recommendedName>
        <fullName evidence="8">TRAP C4-dicarboxylate transport system permease DctM subunit domain-containing protein</fullName>
    </recommendedName>
</protein>
<feature type="non-terminal residue" evidence="9">
    <location>
        <position position="1"/>
    </location>
</feature>
<dbReference type="InterPro" id="IPR010656">
    <property type="entry name" value="DctM"/>
</dbReference>
<dbReference type="AlphaFoldDB" id="X1VE09"/>
<feature type="transmembrane region" description="Helical" evidence="7">
    <location>
        <begin position="91"/>
        <end position="111"/>
    </location>
</feature>
<feature type="transmembrane region" description="Helical" evidence="7">
    <location>
        <begin position="131"/>
        <end position="154"/>
    </location>
</feature>
<dbReference type="GO" id="GO:0022857">
    <property type="term" value="F:transmembrane transporter activity"/>
    <property type="evidence" value="ECO:0007669"/>
    <property type="project" value="TreeGrafter"/>
</dbReference>
<organism evidence="9">
    <name type="scientific">marine sediment metagenome</name>
    <dbReference type="NCBI Taxonomy" id="412755"/>
    <lineage>
        <taxon>unclassified sequences</taxon>
        <taxon>metagenomes</taxon>
        <taxon>ecological metagenomes</taxon>
    </lineage>
</organism>
<dbReference type="GO" id="GO:0005886">
    <property type="term" value="C:plasma membrane"/>
    <property type="evidence" value="ECO:0007669"/>
    <property type="project" value="UniProtKB-SubCell"/>
</dbReference>
<evidence type="ECO:0000313" key="9">
    <source>
        <dbReference type="EMBL" id="GAJ12296.1"/>
    </source>
</evidence>
<dbReference type="PANTHER" id="PTHR33362">
    <property type="entry name" value="SIALIC ACID TRAP TRANSPORTER PERMEASE PROTEIN SIAT-RELATED"/>
    <property type="match status" value="1"/>
</dbReference>
<dbReference type="InterPro" id="IPR004681">
    <property type="entry name" value="TRAP_DctM"/>
</dbReference>
<gene>
    <name evidence="9" type="ORF">S12H4_47657</name>
</gene>
<reference evidence="9" key="1">
    <citation type="journal article" date="2014" name="Front. Microbiol.">
        <title>High frequency of phylogenetically diverse reductive dehalogenase-homologous genes in deep subseafloor sedimentary metagenomes.</title>
        <authorList>
            <person name="Kawai M."/>
            <person name="Futagami T."/>
            <person name="Toyoda A."/>
            <person name="Takaki Y."/>
            <person name="Nishi S."/>
            <person name="Hori S."/>
            <person name="Arai W."/>
            <person name="Tsubouchi T."/>
            <person name="Morono Y."/>
            <person name="Uchiyama I."/>
            <person name="Ito T."/>
            <person name="Fujiyama A."/>
            <person name="Inagaki F."/>
            <person name="Takami H."/>
        </authorList>
    </citation>
    <scope>NUCLEOTIDE SEQUENCE</scope>
    <source>
        <strain evidence="9">Expedition CK06-06</strain>
    </source>
</reference>
<dbReference type="EMBL" id="BARW01029699">
    <property type="protein sequence ID" value="GAJ12296.1"/>
    <property type="molecule type" value="Genomic_DNA"/>
</dbReference>
<comment type="subcellular location">
    <subcellularLocation>
        <location evidence="1">Cell inner membrane</location>
        <topology evidence="1">Multi-pass membrane protein</topology>
    </subcellularLocation>
</comment>
<feature type="transmembrane region" description="Helical" evidence="7">
    <location>
        <begin position="65"/>
        <end position="84"/>
    </location>
</feature>